<evidence type="ECO:0000313" key="18">
    <source>
        <dbReference type="EMBL" id="VEJ08989.1"/>
    </source>
</evidence>
<evidence type="ECO:0000256" key="6">
    <source>
        <dbReference type="ARBA" id="ARBA00022737"/>
    </source>
</evidence>
<evidence type="ECO:0000256" key="3">
    <source>
        <dbReference type="ARBA" id="ARBA00022475"/>
    </source>
</evidence>
<keyword evidence="4" id="KW-0997">Cell inner membrane</keyword>
<evidence type="ECO:0000256" key="13">
    <source>
        <dbReference type="PROSITE-ProRule" id="PRU00703"/>
    </source>
</evidence>
<dbReference type="SMART" id="SM01091">
    <property type="entry name" value="CorC_HlyC"/>
    <property type="match status" value="1"/>
</dbReference>
<evidence type="ECO:0000256" key="11">
    <source>
        <dbReference type="ARBA" id="ARBA00038280"/>
    </source>
</evidence>
<dbReference type="Gene3D" id="3.30.465.10">
    <property type="match status" value="1"/>
</dbReference>
<dbReference type="PANTHER" id="PTHR22777">
    <property type="entry name" value="HEMOLYSIN-RELATED"/>
    <property type="match status" value="1"/>
</dbReference>
<comment type="function">
    <text evidence="10">Involved in cadaverine and putrescine tolerance in stationary phase. May facilitate the efflux of both cadaverine and putrescine from the cytoplasm, reducing potentially toxic levels under certain stress conditions.</text>
</comment>
<keyword evidence="8 13" id="KW-0129">CBS domain</keyword>
<keyword evidence="7 14" id="KW-1133">Transmembrane helix</keyword>
<dbReference type="InterPro" id="IPR036318">
    <property type="entry name" value="FAD-bd_PCMH-like_sf"/>
</dbReference>
<keyword evidence="3" id="KW-1003">Cell membrane</keyword>
<evidence type="ECO:0000256" key="7">
    <source>
        <dbReference type="ARBA" id="ARBA00022989"/>
    </source>
</evidence>
<evidence type="ECO:0000256" key="9">
    <source>
        <dbReference type="ARBA" id="ARBA00023136"/>
    </source>
</evidence>
<name>A0A448TSL5_9PAST</name>
<evidence type="ECO:0000256" key="2">
    <source>
        <dbReference type="ARBA" id="ARBA00022448"/>
    </source>
</evidence>
<dbReference type="OrthoDB" id="9797674at2"/>
<evidence type="ECO:0000256" key="15">
    <source>
        <dbReference type="SAM" id="Phobius"/>
    </source>
</evidence>
<evidence type="ECO:0000256" key="4">
    <source>
        <dbReference type="ARBA" id="ARBA00022519"/>
    </source>
</evidence>
<feature type="domain" description="CBS" evidence="16">
    <location>
        <begin position="284"/>
        <end position="341"/>
    </location>
</feature>
<dbReference type="Pfam" id="PF00571">
    <property type="entry name" value="CBS"/>
    <property type="match status" value="1"/>
</dbReference>
<keyword evidence="5 14" id="KW-0812">Transmembrane</keyword>
<dbReference type="Gene3D" id="3.10.580.10">
    <property type="entry name" value="CBS-domain"/>
    <property type="match status" value="1"/>
</dbReference>
<dbReference type="Pfam" id="PF03471">
    <property type="entry name" value="CorC_HlyC"/>
    <property type="match status" value="1"/>
</dbReference>
<keyword evidence="9 14" id="KW-0472">Membrane</keyword>
<dbReference type="InterPro" id="IPR016169">
    <property type="entry name" value="FAD-bd_PCMH_sub2"/>
</dbReference>
<dbReference type="SUPFAM" id="SSF54631">
    <property type="entry name" value="CBS-domain pair"/>
    <property type="match status" value="1"/>
</dbReference>
<evidence type="ECO:0000256" key="5">
    <source>
        <dbReference type="ARBA" id="ARBA00022692"/>
    </source>
</evidence>
<evidence type="ECO:0000259" key="16">
    <source>
        <dbReference type="PROSITE" id="PS51371"/>
    </source>
</evidence>
<dbReference type="CDD" id="cd04590">
    <property type="entry name" value="CBS_pair_CorC_HlyC_assoc"/>
    <property type="match status" value="1"/>
</dbReference>
<feature type="transmembrane region" description="Helical" evidence="15">
    <location>
        <begin position="103"/>
        <end position="123"/>
    </location>
</feature>
<gene>
    <name evidence="18" type="primary">corC_1</name>
    <name evidence="18" type="ORF">NCTC12871_00418</name>
</gene>
<dbReference type="PROSITE" id="PS51371">
    <property type="entry name" value="CBS"/>
    <property type="match status" value="1"/>
</dbReference>
<feature type="domain" description="CNNM transmembrane" evidence="17">
    <location>
        <begin position="1"/>
        <end position="199"/>
    </location>
</feature>
<dbReference type="InterPro" id="IPR046342">
    <property type="entry name" value="CBS_dom_sf"/>
</dbReference>
<comment type="subcellular location">
    <subcellularLocation>
        <location evidence="1">Cell inner membrane</location>
        <topology evidence="1">Multi-pass membrane protein</topology>
    </subcellularLocation>
</comment>
<dbReference type="RefSeq" id="WP_126598534.1">
    <property type="nucleotide sequence ID" value="NZ_LR134510.1"/>
</dbReference>
<dbReference type="PROSITE" id="PS51846">
    <property type="entry name" value="CNNM"/>
    <property type="match status" value="1"/>
</dbReference>
<dbReference type="GO" id="GO:0005886">
    <property type="term" value="C:plasma membrane"/>
    <property type="evidence" value="ECO:0007669"/>
    <property type="project" value="UniProtKB-SubCell"/>
</dbReference>
<dbReference type="FunFam" id="3.10.580.10:FF:000005">
    <property type="entry name" value="HlyC/CorC family transporter"/>
    <property type="match status" value="1"/>
</dbReference>
<dbReference type="GO" id="GO:0050660">
    <property type="term" value="F:flavin adenine dinucleotide binding"/>
    <property type="evidence" value="ECO:0007669"/>
    <property type="project" value="InterPro"/>
</dbReference>
<dbReference type="AlphaFoldDB" id="A0A448TSL5"/>
<keyword evidence="2" id="KW-0813">Transport</keyword>
<dbReference type="InterPro" id="IPR000644">
    <property type="entry name" value="CBS_dom"/>
</dbReference>
<evidence type="ECO:0000256" key="12">
    <source>
        <dbReference type="ARBA" id="ARBA00039818"/>
    </source>
</evidence>
<organism evidence="18 19">
    <name type="scientific">Actinobacillus delphinicola</name>
    <dbReference type="NCBI Taxonomy" id="51161"/>
    <lineage>
        <taxon>Bacteria</taxon>
        <taxon>Pseudomonadati</taxon>
        <taxon>Pseudomonadota</taxon>
        <taxon>Gammaproteobacteria</taxon>
        <taxon>Pasteurellales</taxon>
        <taxon>Pasteurellaceae</taxon>
        <taxon>Actinobacillus</taxon>
    </lineage>
</organism>
<comment type="similarity">
    <text evidence="11">Belongs to the UPF0053 family. PaeA subfamily.</text>
</comment>
<sequence>MNVFTAILIILLLISISAVISSAEISLAGARKLKLQALANDGDERASQVLALQQSPGRFITVVQIGLNMVAILAGVIGEGTITPHLQGIFSQYFSPDVAQTSASWLSFILVTVSFILFADLIPKRIAMSYPETTSLRTVRIMKLSMFILKPIVWFLDSIANSFFKIFDISTVREENLTSEDIVALVGEGAQAGVLKEQEHYLIENIFDMQERTVTSSMTTRENIIYLDKKFNRAQVVATIQENPHPKVLICDKGIDNILGYVDTHTLLTQYLHVQEVELTDPSLLRKPLFIPDTLSLFEVLELFKSAGDDFAIIVNEYALVVGLITLKDVMNIVMGELVSTEEEQIIRRNETSWLIDGATPLEDVMRALDIDAFPDDENYETIAGFMMYSLRKIPKKTDFVLFDRYKFEIIDTENFKIDQLMVSLRDDLAAKSFETKLTEQ</sequence>
<reference evidence="18 19" key="1">
    <citation type="submission" date="2018-12" db="EMBL/GenBank/DDBJ databases">
        <authorList>
            <consortium name="Pathogen Informatics"/>
        </authorList>
    </citation>
    <scope>NUCLEOTIDE SEQUENCE [LARGE SCALE GENOMIC DNA]</scope>
    <source>
        <strain evidence="18 19">NCTC12871</strain>
    </source>
</reference>
<protein>
    <recommendedName>
        <fullName evidence="12">Polyamine export protein</fullName>
    </recommendedName>
</protein>
<dbReference type="KEGG" id="adp:NCTC12871_00418"/>
<proteinExistence type="inferred from homology"/>
<evidence type="ECO:0000256" key="10">
    <source>
        <dbReference type="ARBA" id="ARBA00037177"/>
    </source>
</evidence>
<evidence type="ECO:0000256" key="8">
    <source>
        <dbReference type="ARBA" id="ARBA00023122"/>
    </source>
</evidence>
<dbReference type="PANTHER" id="PTHR22777:SF16">
    <property type="entry name" value="POLYAMINE EXPORT PROTEIN"/>
    <property type="match status" value="1"/>
</dbReference>
<dbReference type="EMBL" id="LR134510">
    <property type="protein sequence ID" value="VEJ08989.1"/>
    <property type="molecule type" value="Genomic_DNA"/>
</dbReference>
<keyword evidence="19" id="KW-1185">Reference proteome</keyword>
<dbReference type="InterPro" id="IPR002550">
    <property type="entry name" value="CNNM"/>
</dbReference>
<evidence type="ECO:0000313" key="19">
    <source>
        <dbReference type="Proteomes" id="UP000279799"/>
    </source>
</evidence>
<dbReference type="InterPro" id="IPR005170">
    <property type="entry name" value="Transptr-assoc_dom"/>
</dbReference>
<evidence type="ECO:0000259" key="17">
    <source>
        <dbReference type="PROSITE" id="PS51846"/>
    </source>
</evidence>
<keyword evidence="6" id="KW-0677">Repeat</keyword>
<dbReference type="InterPro" id="IPR044751">
    <property type="entry name" value="Ion_transp-like_CBS"/>
</dbReference>
<accession>A0A448TSL5</accession>
<evidence type="ECO:0000256" key="1">
    <source>
        <dbReference type="ARBA" id="ARBA00004429"/>
    </source>
</evidence>
<dbReference type="SUPFAM" id="SSF56176">
    <property type="entry name" value="FAD-binding/transporter-associated domain-like"/>
    <property type="match status" value="1"/>
</dbReference>
<dbReference type="Pfam" id="PF01595">
    <property type="entry name" value="CNNM"/>
    <property type="match status" value="1"/>
</dbReference>
<evidence type="ECO:0000256" key="14">
    <source>
        <dbReference type="PROSITE-ProRule" id="PRU01193"/>
    </source>
</evidence>
<dbReference type="Proteomes" id="UP000279799">
    <property type="component" value="Chromosome"/>
</dbReference>